<dbReference type="EMBL" id="MWIP01000003">
    <property type="protein sequence ID" value="KAF1687196.1"/>
    <property type="molecule type" value="Genomic_DNA"/>
</dbReference>
<dbReference type="Proteomes" id="UP000462066">
    <property type="component" value="Unassembled WGS sequence"/>
</dbReference>
<proteinExistence type="predicted"/>
<accession>A0A7V8GNK9</accession>
<evidence type="ECO:0000313" key="2">
    <source>
        <dbReference type="EMBL" id="KAF1687196.1"/>
    </source>
</evidence>
<name>A0A7V8GNK9_9GAMM</name>
<gene>
    <name evidence="2" type="ORF">B1992_04205</name>
</gene>
<protein>
    <submittedName>
        <fullName evidence="2">Uncharacterized protein</fullName>
    </submittedName>
</protein>
<dbReference type="RefSeq" id="WP_162310215.1">
    <property type="nucleotide sequence ID" value="NZ_JACHGU010000005.1"/>
</dbReference>
<keyword evidence="1" id="KW-0175">Coiled coil</keyword>
<evidence type="ECO:0000256" key="1">
    <source>
        <dbReference type="SAM" id="Coils"/>
    </source>
</evidence>
<reference evidence="2 3" key="1">
    <citation type="submission" date="2017-10" db="EMBL/GenBank/DDBJ databases">
        <title>Whole genome sequencing of Pseudoxanthomonas broegbernensis DSM 12573(T).</title>
        <authorList>
            <person name="Kumar S."/>
            <person name="Bansal K."/>
            <person name="Kaur A."/>
            <person name="Patil P."/>
            <person name="Sharma S."/>
            <person name="Patil P.B."/>
        </authorList>
    </citation>
    <scope>NUCLEOTIDE SEQUENCE [LARGE SCALE GENOMIC DNA]</scope>
    <source>
        <strain evidence="2 3">DSM 12573</strain>
    </source>
</reference>
<keyword evidence="3" id="KW-1185">Reference proteome</keyword>
<dbReference type="InterPro" id="IPR046703">
    <property type="entry name" value="DUF6776"/>
</dbReference>
<comment type="caution">
    <text evidence="2">The sequence shown here is derived from an EMBL/GenBank/DDBJ whole genome shotgun (WGS) entry which is preliminary data.</text>
</comment>
<feature type="coiled-coil region" evidence="1">
    <location>
        <begin position="48"/>
        <end position="82"/>
    </location>
</feature>
<organism evidence="2 3">
    <name type="scientific">Pseudoxanthomonas broegbernensis</name>
    <dbReference type="NCBI Taxonomy" id="83619"/>
    <lineage>
        <taxon>Bacteria</taxon>
        <taxon>Pseudomonadati</taxon>
        <taxon>Pseudomonadota</taxon>
        <taxon>Gammaproteobacteria</taxon>
        <taxon>Lysobacterales</taxon>
        <taxon>Lysobacteraceae</taxon>
        <taxon>Pseudoxanthomonas</taxon>
    </lineage>
</organism>
<sequence>MTDSSSRFRIVPRRAVPGRGRSVAIAVAWLLSLAAVWGLATWRAAPALGQVQAQMRAAERDAARQQARLDELNQRLVTLQRSDQISRAANGELQSSLAERDEEIAALRADVAFYERLVGATTQRKGLNVHSIEFAPEEAGTWRYRAVLTQNLNRGAISQGQLRFSVEGVRAGKLASIGWNELHQRPEAAGQDYSFRYFQELGGSVMLPRDFTPQHVRVSLRGNGGNVEQTFEWKPATGG</sequence>
<evidence type="ECO:0000313" key="3">
    <source>
        <dbReference type="Proteomes" id="UP000462066"/>
    </source>
</evidence>
<dbReference type="AlphaFoldDB" id="A0A7V8GNK9"/>
<dbReference type="Pfam" id="PF20567">
    <property type="entry name" value="DUF6776"/>
    <property type="match status" value="1"/>
</dbReference>